<evidence type="ECO:0000313" key="3">
    <source>
        <dbReference type="EMBL" id="KAE9024665.1"/>
    </source>
</evidence>
<evidence type="ECO:0000313" key="2">
    <source>
        <dbReference type="EMBL" id="KAE9018932.1"/>
    </source>
</evidence>
<evidence type="ECO:0000313" key="7">
    <source>
        <dbReference type="Proteomes" id="UP000435112"/>
    </source>
</evidence>
<dbReference type="EMBL" id="QXFV01000827">
    <property type="protein sequence ID" value="KAE9024665.1"/>
    <property type="molecule type" value="Genomic_DNA"/>
</dbReference>
<dbReference type="PANTHER" id="PTHR45786">
    <property type="entry name" value="DNA BINDING PROTEIN-LIKE"/>
    <property type="match status" value="1"/>
</dbReference>
<evidence type="ECO:0000259" key="1">
    <source>
        <dbReference type="Pfam" id="PF14214"/>
    </source>
</evidence>
<dbReference type="Pfam" id="PF14214">
    <property type="entry name" value="Helitron_like_N"/>
    <property type="match status" value="1"/>
</dbReference>
<dbReference type="Proteomes" id="UP000429607">
    <property type="component" value="Unassembled WGS sequence"/>
</dbReference>
<proteinExistence type="predicted"/>
<dbReference type="AlphaFoldDB" id="A0A6A4F547"/>
<name>A0A6A4F547_9STRA</name>
<dbReference type="PANTHER" id="PTHR45786:SF74">
    <property type="entry name" value="ATP-DEPENDENT DNA HELICASE"/>
    <property type="match status" value="1"/>
</dbReference>
<evidence type="ECO:0000313" key="4">
    <source>
        <dbReference type="EMBL" id="KAE9340153.1"/>
    </source>
</evidence>
<dbReference type="Proteomes" id="UP000434957">
    <property type="component" value="Unassembled WGS sequence"/>
</dbReference>
<gene>
    <name evidence="3" type="ORF">PR001_g12614</name>
    <name evidence="2" type="ORF">PR002_g12953</name>
    <name evidence="4" type="ORF">PR003_g10638</name>
</gene>
<comment type="caution">
    <text evidence="4">The sequence shown here is derived from an EMBL/GenBank/DDBJ whole genome shotgun (WGS) entry which is preliminary data.</text>
</comment>
<dbReference type="EMBL" id="QXFT01000588">
    <property type="protein sequence ID" value="KAE9340153.1"/>
    <property type="molecule type" value="Genomic_DNA"/>
</dbReference>
<dbReference type="EMBL" id="QXFU01000836">
    <property type="protein sequence ID" value="KAE9018932.1"/>
    <property type="molecule type" value="Genomic_DNA"/>
</dbReference>
<sequence>MALREHTAYRLFQKVGDQSALHQGGRLFQPWVVDQRTKCEQEQLRWVATHKKEIRANQYHGVEDALLNENTITLDEGDGLLSEYDRTRGELVHPDRKHREDHFLSQIDERIILPDSLVGGPRFMYKSHQDPMAVIREYGKPDVFATMTCNPKWEEVEEKISDALQSAQDRPDIVARVGQQKLKALLKDFDEGVLGRLLARICVVEFQKRGLPHAHILIILEDEDKPRTREIIDKLVSTEVPDMNVNPTLFGTVMTCIMHGPCGEAFPLSPCMKDGKCSKGFPKPLVEVTRVN</sequence>
<reference evidence="4 6" key="1">
    <citation type="submission" date="2018-08" db="EMBL/GenBank/DDBJ databases">
        <title>Genomic investigation of the strawberry pathogen Phytophthora fragariae indicates pathogenicity is determined by transcriptional variation in three key races.</title>
        <authorList>
            <person name="Adams T.M."/>
            <person name="Armitage A.D."/>
            <person name="Sobczyk M.K."/>
            <person name="Bates H.J."/>
            <person name="Dunwell J.M."/>
            <person name="Nellist C.F."/>
            <person name="Harrison R.J."/>
        </authorList>
    </citation>
    <scope>NUCLEOTIDE SEQUENCE [LARGE SCALE GENOMIC DNA]</scope>
    <source>
        <strain evidence="3 5">SCRP249</strain>
        <strain evidence="2 7">SCRP324</strain>
        <strain evidence="4 6">SCRP333</strain>
    </source>
</reference>
<dbReference type="OrthoDB" id="120387at2759"/>
<organism evidence="4 6">
    <name type="scientific">Phytophthora rubi</name>
    <dbReference type="NCBI Taxonomy" id="129364"/>
    <lineage>
        <taxon>Eukaryota</taxon>
        <taxon>Sar</taxon>
        <taxon>Stramenopiles</taxon>
        <taxon>Oomycota</taxon>
        <taxon>Peronosporomycetes</taxon>
        <taxon>Peronosporales</taxon>
        <taxon>Peronosporaceae</taxon>
        <taxon>Phytophthora</taxon>
    </lineage>
</organism>
<evidence type="ECO:0000313" key="6">
    <source>
        <dbReference type="Proteomes" id="UP000434957"/>
    </source>
</evidence>
<protein>
    <recommendedName>
        <fullName evidence="1">Helitron helicase-like domain-containing protein</fullName>
    </recommendedName>
</protein>
<keyword evidence="6" id="KW-1185">Reference proteome</keyword>
<accession>A0A6A4F547</accession>
<dbReference type="Proteomes" id="UP000435112">
    <property type="component" value="Unassembled WGS sequence"/>
</dbReference>
<dbReference type="InterPro" id="IPR025476">
    <property type="entry name" value="Helitron_helicase-like"/>
</dbReference>
<feature type="domain" description="Helitron helicase-like" evidence="1">
    <location>
        <begin position="6"/>
        <end position="218"/>
    </location>
</feature>
<evidence type="ECO:0000313" key="5">
    <source>
        <dbReference type="Proteomes" id="UP000429607"/>
    </source>
</evidence>